<evidence type="ECO:0000313" key="4">
    <source>
        <dbReference type="Proteomes" id="UP000593566"/>
    </source>
</evidence>
<evidence type="ECO:0000256" key="1">
    <source>
        <dbReference type="SAM" id="MobiDB-lite"/>
    </source>
</evidence>
<dbReference type="EMBL" id="JACCJB010000008">
    <property type="protein sequence ID" value="KAF6225188.1"/>
    <property type="molecule type" value="Genomic_DNA"/>
</dbReference>
<feature type="chain" id="PRO_5034840511" evidence="2">
    <location>
        <begin position="20"/>
        <end position="197"/>
    </location>
</feature>
<keyword evidence="2" id="KW-0732">Signal</keyword>
<name>A0A8H6CKM1_9LECA</name>
<feature type="region of interest" description="Disordered" evidence="1">
    <location>
        <begin position="93"/>
        <end position="129"/>
    </location>
</feature>
<comment type="caution">
    <text evidence="3">The sequence shown here is derived from an EMBL/GenBank/DDBJ whole genome shotgun (WGS) entry which is preliminary data.</text>
</comment>
<sequence>MKSFSILPLIAITISPALSHPRAGAIDDTRNSAPLDSRSNLVPYACSRANMLISEQLAEISQLQSRNLPTPPDLAGYFFAIIHGRRILGCPSDGLLSPDNSSTSAAQHPKRNSEPKDPNGHSPGWGDPCETVNILKEQVMNQMTVLRDNKIPVPPYLAGWSLATSDASTELKCGFLGAGMEDDGNSTGTSSQNASST</sequence>
<keyword evidence="4" id="KW-1185">Reference proteome</keyword>
<protein>
    <submittedName>
        <fullName evidence="3">Uncharacterized protein</fullName>
    </submittedName>
</protein>
<reference evidence="3 4" key="1">
    <citation type="journal article" date="2020" name="Genomics">
        <title>Complete, high-quality genomes from long-read metagenomic sequencing of two wolf lichen thalli reveals enigmatic genome architecture.</title>
        <authorList>
            <person name="McKenzie S.K."/>
            <person name="Walston R.F."/>
            <person name="Allen J.L."/>
        </authorList>
    </citation>
    <scope>NUCLEOTIDE SEQUENCE [LARGE SCALE GENOMIC DNA]</scope>
    <source>
        <strain evidence="3">WasteWater1</strain>
    </source>
</reference>
<gene>
    <name evidence="3" type="ORF">HO133_010385</name>
</gene>
<dbReference type="AlphaFoldDB" id="A0A8H6CKM1"/>
<feature type="signal peptide" evidence="2">
    <location>
        <begin position="1"/>
        <end position="19"/>
    </location>
</feature>
<dbReference type="Proteomes" id="UP000593566">
    <property type="component" value="Unassembled WGS sequence"/>
</dbReference>
<evidence type="ECO:0000313" key="3">
    <source>
        <dbReference type="EMBL" id="KAF6225188.1"/>
    </source>
</evidence>
<organism evidence="3 4">
    <name type="scientific">Letharia lupina</name>
    <dbReference type="NCBI Taxonomy" id="560253"/>
    <lineage>
        <taxon>Eukaryota</taxon>
        <taxon>Fungi</taxon>
        <taxon>Dikarya</taxon>
        <taxon>Ascomycota</taxon>
        <taxon>Pezizomycotina</taxon>
        <taxon>Lecanoromycetes</taxon>
        <taxon>OSLEUM clade</taxon>
        <taxon>Lecanoromycetidae</taxon>
        <taxon>Lecanorales</taxon>
        <taxon>Lecanorineae</taxon>
        <taxon>Parmeliaceae</taxon>
        <taxon>Letharia</taxon>
    </lineage>
</organism>
<accession>A0A8H6CKM1</accession>
<dbReference type="RefSeq" id="XP_037154055.1">
    <property type="nucleotide sequence ID" value="XM_037301238.1"/>
</dbReference>
<proteinExistence type="predicted"/>
<dbReference type="GeneID" id="59338776"/>
<evidence type="ECO:0000256" key="2">
    <source>
        <dbReference type="SAM" id="SignalP"/>
    </source>
</evidence>